<dbReference type="InterPro" id="IPR050196">
    <property type="entry name" value="Cytochrome_P450_Monoox"/>
</dbReference>
<evidence type="ECO:0000256" key="1">
    <source>
        <dbReference type="ARBA" id="ARBA00010617"/>
    </source>
</evidence>
<evidence type="ECO:0000313" key="9">
    <source>
        <dbReference type="EMBL" id="OAX42483.1"/>
    </source>
</evidence>
<dbReference type="PANTHER" id="PTHR24291:SF50">
    <property type="entry name" value="BIFUNCTIONAL ALBAFLAVENONE MONOOXYGENASE_TERPENE SYNTHASE"/>
    <property type="match status" value="1"/>
</dbReference>
<keyword evidence="10" id="KW-1185">Reference proteome</keyword>
<dbReference type="InterPro" id="IPR017972">
    <property type="entry name" value="Cyt_P450_CS"/>
</dbReference>
<dbReference type="OrthoDB" id="1470350at2759"/>
<dbReference type="PRINTS" id="PR00463">
    <property type="entry name" value="EP450I"/>
</dbReference>
<reference evidence="9 10" key="1">
    <citation type="submission" date="2016-06" db="EMBL/GenBank/DDBJ databases">
        <title>Comparative genomics of the ectomycorrhizal sister species Rhizopogon vinicolor and Rhizopogon vesiculosus (Basidiomycota: Boletales) reveals a divergence of the mating type B locus.</title>
        <authorList>
            <consortium name="DOE Joint Genome Institute"/>
            <person name="Mujic A.B."/>
            <person name="Kuo A."/>
            <person name="Tritt A."/>
            <person name="Lipzen A."/>
            <person name="Chen C."/>
            <person name="Johnson J."/>
            <person name="Sharma A."/>
            <person name="Barry K."/>
            <person name="Grigoriev I.V."/>
            <person name="Spatafora J.W."/>
        </authorList>
    </citation>
    <scope>NUCLEOTIDE SEQUENCE [LARGE SCALE GENOMIC DNA]</scope>
    <source>
        <strain evidence="9 10">AM-OR11-026</strain>
    </source>
</reference>
<evidence type="ECO:0000256" key="7">
    <source>
        <dbReference type="PIRSR" id="PIRSR602401-1"/>
    </source>
</evidence>
<sequence length="545" mass="61298">MGQTFCADLSWTTATAALVATFTISKVLKFVSGLKAVDYLPGLWVPFQPLSLLGVILPETSWNPGLIFAWTWRRTRNIYHRFGNDTVSVVPFLHGTPTLYTQSMEVARQVVSAGEKTGVFGKAEDMGRALLFWGPSIIATVDRDQWRRHRRISGPAFNNDTYKLVWNVSQKVYADMMANEGWTANATIDIPCVQQLVSKFTLIIIATCGFGLPFSWVEPPSYNGQMSIQQCFRIITHTSLFAISAPKWVWKLPLPWIRRTRQAYDTMRAFMHSHVQERREAINSSADDNTAKDIFSLFVRASEDQGGKMGLSNEELIGNVFALLFAGHETTAHTLAATLGFLSLNPSVQEEIVAQIHEVTKGRENGEIIFEDYSRLDKVLAAFYEGVRMFPSGVYLIREAKQDTVLNLSGTREEPKVLQVKKGTSVIVDMIGVQYNPRYFSDPEEFKPARWYADRTSDGDLADSEEYTAFSVGPRACLGKKFATTEAVCLLALLLRDWQVEPLLSVNVSTGENETTEEWRERIMQAVMSVTMGVRDVPLTLVRRI</sequence>
<dbReference type="Pfam" id="PF00067">
    <property type="entry name" value="p450"/>
    <property type="match status" value="1"/>
</dbReference>
<dbReference type="PANTHER" id="PTHR24291">
    <property type="entry name" value="CYTOCHROME P450 FAMILY 4"/>
    <property type="match status" value="1"/>
</dbReference>
<evidence type="ECO:0000256" key="4">
    <source>
        <dbReference type="ARBA" id="ARBA00023002"/>
    </source>
</evidence>
<dbReference type="InParanoid" id="A0A1B7NC84"/>
<dbReference type="EMBL" id="KV448156">
    <property type="protein sequence ID" value="OAX42483.1"/>
    <property type="molecule type" value="Genomic_DNA"/>
</dbReference>
<dbReference type="SUPFAM" id="SSF48264">
    <property type="entry name" value="Cytochrome P450"/>
    <property type="match status" value="1"/>
</dbReference>
<dbReference type="STRING" id="1314800.A0A1B7NC84"/>
<comment type="similarity">
    <text evidence="1 8">Belongs to the cytochrome P450 family.</text>
</comment>
<dbReference type="InterPro" id="IPR036396">
    <property type="entry name" value="Cyt_P450_sf"/>
</dbReference>
<accession>A0A1B7NC84</accession>
<dbReference type="Gene3D" id="1.10.630.10">
    <property type="entry name" value="Cytochrome P450"/>
    <property type="match status" value="1"/>
</dbReference>
<evidence type="ECO:0000256" key="3">
    <source>
        <dbReference type="ARBA" id="ARBA00022723"/>
    </source>
</evidence>
<keyword evidence="5 7" id="KW-0408">Iron</keyword>
<organism evidence="9 10">
    <name type="scientific">Rhizopogon vinicolor AM-OR11-026</name>
    <dbReference type="NCBI Taxonomy" id="1314800"/>
    <lineage>
        <taxon>Eukaryota</taxon>
        <taxon>Fungi</taxon>
        <taxon>Dikarya</taxon>
        <taxon>Basidiomycota</taxon>
        <taxon>Agaricomycotina</taxon>
        <taxon>Agaricomycetes</taxon>
        <taxon>Agaricomycetidae</taxon>
        <taxon>Boletales</taxon>
        <taxon>Suillineae</taxon>
        <taxon>Rhizopogonaceae</taxon>
        <taxon>Rhizopogon</taxon>
    </lineage>
</organism>
<evidence type="ECO:0000256" key="2">
    <source>
        <dbReference type="ARBA" id="ARBA00022617"/>
    </source>
</evidence>
<dbReference type="AlphaFoldDB" id="A0A1B7NC84"/>
<evidence type="ECO:0000256" key="5">
    <source>
        <dbReference type="ARBA" id="ARBA00023004"/>
    </source>
</evidence>
<keyword evidence="4 8" id="KW-0560">Oxidoreductase</keyword>
<dbReference type="Proteomes" id="UP000092154">
    <property type="component" value="Unassembled WGS sequence"/>
</dbReference>
<evidence type="ECO:0000256" key="6">
    <source>
        <dbReference type="ARBA" id="ARBA00023033"/>
    </source>
</evidence>
<protein>
    <submittedName>
        <fullName evidence="9">Cytochrome P450</fullName>
    </submittedName>
</protein>
<dbReference type="GO" id="GO:0016705">
    <property type="term" value="F:oxidoreductase activity, acting on paired donors, with incorporation or reduction of molecular oxygen"/>
    <property type="evidence" value="ECO:0007669"/>
    <property type="project" value="InterPro"/>
</dbReference>
<feature type="binding site" description="axial binding residue" evidence="7">
    <location>
        <position position="477"/>
    </location>
    <ligand>
        <name>heme</name>
        <dbReference type="ChEBI" id="CHEBI:30413"/>
    </ligand>
    <ligandPart>
        <name>Fe</name>
        <dbReference type="ChEBI" id="CHEBI:18248"/>
    </ligandPart>
</feature>
<dbReference type="PRINTS" id="PR00385">
    <property type="entry name" value="P450"/>
</dbReference>
<dbReference type="GO" id="GO:0004497">
    <property type="term" value="F:monooxygenase activity"/>
    <property type="evidence" value="ECO:0007669"/>
    <property type="project" value="UniProtKB-KW"/>
</dbReference>
<dbReference type="InterPro" id="IPR002401">
    <property type="entry name" value="Cyt_P450_E_grp-I"/>
</dbReference>
<dbReference type="GO" id="GO:0020037">
    <property type="term" value="F:heme binding"/>
    <property type="evidence" value="ECO:0007669"/>
    <property type="project" value="InterPro"/>
</dbReference>
<comment type="cofactor">
    <cofactor evidence="7">
        <name>heme</name>
        <dbReference type="ChEBI" id="CHEBI:30413"/>
    </cofactor>
</comment>
<keyword evidence="3 7" id="KW-0479">Metal-binding</keyword>
<keyword evidence="2 7" id="KW-0349">Heme</keyword>
<evidence type="ECO:0000256" key="8">
    <source>
        <dbReference type="RuleBase" id="RU000461"/>
    </source>
</evidence>
<dbReference type="PROSITE" id="PS00086">
    <property type="entry name" value="CYTOCHROME_P450"/>
    <property type="match status" value="1"/>
</dbReference>
<dbReference type="InterPro" id="IPR001128">
    <property type="entry name" value="Cyt_P450"/>
</dbReference>
<dbReference type="GO" id="GO:0005506">
    <property type="term" value="F:iron ion binding"/>
    <property type="evidence" value="ECO:0007669"/>
    <property type="project" value="InterPro"/>
</dbReference>
<keyword evidence="6 8" id="KW-0503">Monooxygenase</keyword>
<gene>
    <name evidence="9" type="ORF">K503DRAFT_790120</name>
</gene>
<name>A0A1B7NC84_9AGAM</name>
<proteinExistence type="inferred from homology"/>
<evidence type="ECO:0000313" key="10">
    <source>
        <dbReference type="Proteomes" id="UP000092154"/>
    </source>
</evidence>